<dbReference type="SUPFAM" id="SSF48403">
    <property type="entry name" value="Ankyrin repeat"/>
    <property type="match status" value="2"/>
</dbReference>
<dbReference type="InterPro" id="IPR051165">
    <property type="entry name" value="Multifunctional_ANK_Repeat"/>
</dbReference>
<reference evidence="6" key="2">
    <citation type="journal article" date="2023" name="BMC Genomics">
        <title>Pest status, molecular evolution, and epigenetic factors derived from the genome assembly of Frankliniella fusca, a thysanopteran phytovirus vector.</title>
        <authorList>
            <person name="Catto M.A."/>
            <person name="Labadie P.E."/>
            <person name="Jacobson A.L."/>
            <person name="Kennedy G.G."/>
            <person name="Srinivasan R."/>
            <person name="Hunt B.G."/>
        </authorList>
    </citation>
    <scope>NUCLEOTIDE SEQUENCE</scope>
    <source>
        <strain evidence="6">PL_HMW_Pooled</strain>
    </source>
</reference>
<dbReference type="Gene3D" id="1.25.40.20">
    <property type="entry name" value="Ankyrin repeat-containing domain"/>
    <property type="match status" value="2"/>
</dbReference>
<comment type="caution">
    <text evidence="6">The sequence shown here is derived from an EMBL/GenBank/DDBJ whole genome shotgun (WGS) entry which is preliminary data.</text>
</comment>
<dbReference type="PROSITE" id="PS50088">
    <property type="entry name" value="ANK_REPEAT"/>
    <property type="match status" value="9"/>
</dbReference>
<protein>
    <submittedName>
        <fullName evidence="6">Ankyrin-2</fullName>
    </submittedName>
</protein>
<keyword evidence="2 3" id="KW-0040">ANK repeat</keyword>
<keyword evidence="1" id="KW-0677">Repeat</keyword>
<feature type="repeat" description="ANK" evidence="3">
    <location>
        <begin position="928"/>
        <end position="960"/>
    </location>
</feature>
<feature type="repeat" description="ANK" evidence="3">
    <location>
        <begin position="789"/>
        <end position="821"/>
    </location>
</feature>
<evidence type="ECO:0000256" key="4">
    <source>
        <dbReference type="SAM" id="Coils"/>
    </source>
</evidence>
<feature type="coiled-coil region" evidence="4">
    <location>
        <begin position="126"/>
        <end position="157"/>
    </location>
</feature>
<dbReference type="PROSITE" id="PS50297">
    <property type="entry name" value="ANK_REP_REGION"/>
    <property type="match status" value="9"/>
</dbReference>
<dbReference type="Proteomes" id="UP001219518">
    <property type="component" value="Unassembled WGS sequence"/>
</dbReference>
<feature type="repeat" description="ANK" evidence="3">
    <location>
        <begin position="1109"/>
        <end position="1141"/>
    </location>
</feature>
<evidence type="ECO:0000256" key="3">
    <source>
        <dbReference type="PROSITE-ProRule" id="PRU00023"/>
    </source>
</evidence>
<dbReference type="SMART" id="SM00248">
    <property type="entry name" value="ANK"/>
    <property type="match status" value="12"/>
</dbReference>
<dbReference type="InterPro" id="IPR036770">
    <property type="entry name" value="Ankyrin_rpt-contain_sf"/>
</dbReference>
<feature type="repeat" description="ANK" evidence="3">
    <location>
        <begin position="757"/>
        <end position="778"/>
    </location>
</feature>
<gene>
    <name evidence="6" type="ORF">KUF71_022888</name>
</gene>
<evidence type="ECO:0000256" key="2">
    <source>
        <dbReference type="ARBA" id="ARBA00023043"/>
    </source>
</evidence>
<keyword evidence="7" id="KW-1185">Reference proteome</keyword>
<feature type="repeat" description="ANK" evidence="3">
    <location>
        <begin position="1065"/>
        <end position="1086"/>
    </location>
</feature>
<evidence type="ECO:0000313" key="6">
    <source>
        <dbReference type="EMBL" id="KAK3913420.1"/>
    </source>
</evidence>
<keyword evidence="4" id="KW-0175">Coiled coil</keyword>
<feature type="repeat" description="ANK" evidence="3">
    <location>
        <begin position="997"/>
        <end position="1029"/>
    </location>
</feature>
<feature type="repeat" description="ANK" evidence="3">
    <location>
        <begin position="961"/>
        <end position="993"/>
    </location>
</feature>
<evidence type="ECO:0000313" key="7">
    <source>
        <dbReference type="Proteomes" id="UP001219518"/>
    </source>
</evidence>
<reference evidence="6" key="1">
    <citation type="submission" date="2021-07" db="EMBL/GenBank/DDBJ databases">
        <authorList>
            <person name="Catto M.A."/>
            <person name="Jacobson A."/>
            <person name="Kennedy G."/>
            <person name="Labadie P."/>
            <person name="Hunt B.G."/>
            <person name="Srinivasan R."/>
        </authorList>
    </citation>
    <scope>NUCLEOTIDE SEQUENCE</scope>
    <source>
        <strain evidence="6">PL_HMW_Pooled</strain>
        <tissue evidence="6">Head</tissue>
    </source>
</reference>
<feature type="region of interest" description="Disordered" evidence="5">
    <location>
        <begin position="1"/>
        <end position="22"/>
    </location>
</feature>
<dbReference type="PANTHER" id="PTHR24123">
    <property type="entry name" value="ANKYRIN REPEAT-CONTAINING"/>
    <property type="match status" value="1"/>
</dbReference>
<dbReference type="EMBL" id="JAHWGI010000321">
    <property type="protein sequence ID" value="KAK3913420.1"/>
    <property type="molecule type" value="Genomic_DNA"/>
</dbReference>
<dbReference type="Pfam" id="PF12796">
    <property type="entry name" value="Ank_2"/>
    <property type="match status" value="5"/>
</dbReference>
<feature type="repeat" description="ANK" evidence="3">
    <location>
        <begin position="695"/>
        <end position="727"/>
    </location>
</feature>
<dbReference type="PANTHER" id="PTHR24123:SF33">
    <property type="entry name" value="PROTEIN HOS4"/>
    <property type="match status" value="1"/>
</dbReference>
<dbReference type="AlphaFoldDB" id="A0AAE1H1W9"/>
<dbReference type="InterPro" id="IPR002110">
    <property type="entry name" value="Ankyrin_rpt"/>
</dbReference>
<accession>A0AAE1H1W9</accession>
<feature type="repeat" description="ANK" evidence="3">
    <location>
        <begin position="1033"/>
        <end position="1060"/>
    </location>
</feature>
<feature type="compositionally biased region" description="Basic and acidic residues" evidence="5">
    <location>
        <begin position="1234"/>
        <end position="1254"/>
    </location>
</feature>
<dbReference type="PRINTS" id="PR01415">
    <property type="entry name" value="ANKYRIN"/>
</dbReference>
<sequence length="1260" mass="138646">MSDPPSHSPSRRLKSHREPGVRKVVEVLKPKGRAPPSTELLSAALLEAMRRNDWKLVGRLKSGLPDRLVEDSMTAAWRRALAQGLPLSEKVREYAVALMVLLRYKLSRQKKNKSKRLSWTALRGLVDRLQADAERLRELLKRNAEEADETVELARRTALGIRAVKRYFYCSYGEVPWEEVEFLVALFVEAQTKYHTLAFLVGNAKTVGTHLEYFLEKLKMLRQKYANMPDSDDKLKEMMTLPVGERGEKMTRLVKTDQRLASVVEDFSSCRDCRSLKETAEALSAAIGALGLSDRDWEQWGWLALRRGLFMAGEKMKYSWTSPNLSGRYTRLVELMAPEGVLKVLRSGIRDTQAHGDDGTNAAEMTMSVLNTAEERQRLGAELGRVLGTILALQREAEEDLVTKMRGRTEIGFEEESRIMSAVLFGDVNDSIDYLVYEKVIELLEKLSGRSYDGEFEDLKRNLKLKSHSRIPSILNNVETKISINISQNDAINSFALKHCPQHYLLILRLLEWKSSEALSSYKDDLETKVDSAPQPTSSALDRAMSALKLIPVNADSIIRRYAVEGGLQALASRWHKDDHAPPLLGHFAPAMFGRQLRDFLNHRDSIIEICSRPTAASLPTVTIELLVLWGHLRDGGLSGEDGAEPRAQDDGSADEVLRLVQLKDDMFRGARLGDLSGLQRAAEGGVDISSRDCRGRTLLHAAAEAGRLAVVNWLLPGAVDPRAKDGIGQSALHCVASGEVAEKLLAACPEVGRYAGGHTPLHSAALSGRADVIQVLLAQEDLEAEANNGFTPLHCGALGGHEEAVRVLLQAGAQYRADKDQFTPLRCAAQSGSAPTVELLLHPPPPLLPRASAEDCWEAAGVAGCRGHVEAFSSLVAELKLRGALEDCPAARRAVFGVAAGGSEAVARELLQLQRWPRAVGLELDEQGLTALGVAALYGRAGLVRVLREHGADPLHRDKHNRTALHHAAQEGHVEVIRALREHTAQLQALWSGQGERDPPLCLAAARGHLPAVQLLVELGAGVDTAPDGENAHKTPLHAAASYGRTEVVRWLLEKVARLYPPGAVYTPLHEAAVSGHLNVVRLLVPSSGLTKKQRGERLELLQHVGSDGVTALHFSAISGSQLVVQHLLQRELDLLLPHHDRKEKKGESAVWGSLTVYREDATGATPLHWCVVNGAPPGVFDQLLRHMEDKRVMRLGGKDLPAVRDIVQGALGLVEESRAEYIAKFGHTPNSERMKRQLNESLERLRARDRESTSPAGR</sequence>
<proteinExistence type="predicted"/>
<feature type="region of interest" description="Disordered" evidence="5">
    <location>
        <begin position="1234"/>
        <end position="1260"/>
    </location>
</feature>
<organism evidence="6 7">
    <name type="scientific">Frankliniella fusca</name>
    <dbReference type="NCBI Taxonomy" id="407009"/>
    <lineage>
        <taxon>Eukaryota</taxon>
        <taxon>Metazoa</taxon>
        <taxon>Ecdysozoa</taxon>
        <taxon>Arthropoda</taxon>
        <taxon>Hexapoda</taxon>
        <taxon>Insecta</taxon>
        <taxon>Pterygota</taxon>
        <taxon>Neoptera</taxon>
        <taxon>Paraneoptera</taxon>
        <taxon>Thysanoptera</taxon>
        <taxon>Terebrantia</taxon>
        <taxon>Thripoidea</taxon>
        <taxon>Thripidae</taxon>
        <taxon>Frankliniella</taxon>
    </lineage>
</organism>
<name>A0AAE1H1W9_9NEOP</name>
<evidence type="ECO:0000256" key="1">
    <source>
        <dbReference type="ARBA" id="ARBA00022737"/>
    </source>
</evidence>
<evidence type="ECO:0000256" key="5">
    <source>
        <dbReference type="SAM" id="MobiDB-lite"/>
    </source>
</evidence>